<evidence type="ECO:0000313" key="3">
    <source>
        <dbReference type="Proteomes" id="UP001388366"/>
    </source>
</evidence>
<dbReference type="RefSeq" id="WP_342883401.1">
    <property type="nucleotide sequence ID" value="NZ_JBBMQU010000006.1"/>
</dbReference>
<dbReference type="Proteomes" id="UP001388366">
    <property type="component" value="Unassembled WGS sequence"/>
</dbReference>
<name>A0ABU9TZW8_9GAMM</name>
<organism evidence="2 3">
    <name type="scientific">Pseudoalteromonas neustonica</name>
    <dbReference type="NCBI Taxonomy" id="1840331"/>
    <lineage>
        <taxon>Bacteria</taxon>
        <taxon>Pseudomonadati</taxon>
        <taxon>Pseudomonadota</taxon>
        <taxon>Gammaproteobacteria</taxon>
        <taxon>Alteromonadales</taxon>
        <taxon>Pseudoalteromonadaceae</taxon>
        <taxon>Pseudoalteromonas</taxon>
    </lineage>
</organism>
<feature type="region of interest" description="Disordered" evidence="1">
    <location>
        <begin position="137"/>
        <end position="170"/>
    </location>
</feature>
<reference evidence="2 3" key="1">
    <citation type="submission" date="2024-03" db="EMBL/GenBank/DDBJ databases">
        <title>Community enrichment and isolation of bacterial strains for fucoidan degradation.</title>
        <authorList>
            <person name="Sichert A."/>
        </authorList>
    </citation>
    <scope>NUCLEOTIDE SEQUENCE [LARGE SCALE GENOMIC DNA]</scope>
    <source>
        <strain evidence="2 3">AS81</strain>
    </source>
</reference>
<sequence>MVKHAIKRLIQRYFPELNERKHLPQLARIEKIYDLPSDAASISTPFRPLKAADVQLLNPLTGEPLAVPVFQQVTLGTGQASDHGLLNEPMPGMQCLIQYIDGLNSHPVITNLLPWQSLVPEHKRTDVTLQQNNRSKLQGRDGNWHLTTDGDITQTSDTSKTTARKSEQNYHERSINIVSHDTIKIDGNQITEVMGALKTVVGEKALIVALEGLLLGSKKQVDIEATENMNLKTLKEFSAHATENMNLETLKTLYAKATELAKVEGKTVWLGDSSVNVAKVLLDLISLVKDINQSLETHGHKDQGAGPPITKGEFTGHKSTASSLKSKLEPIVE</sequence>
<feature type="compositionally biased region" description="Polar residues" evidence="1">
    <location>
        <begin position="150"/>
        <end position="161"/>
    </location>
</feature>
<proteinExistence type="predicted"/>
<dbReference type="EMBL" id="JBBMQU010000006">
    <property type="protein sequence ID" value="MEM5550077.1"/>
    <property type="molecule type" value="Genomic_DNA"/>
</dbReference>
<feature type="region of interest" description="Disordered" evidence="1">
    <location>
        <begin position="297"/>
        <end position="333"/>
    </location>
</feature>
<evidence type="ECO:0000313" key="2">
    <source>
        <dbReference type="EMBL" id="MEM5550077.1"/>
    </source>
</evidence>
<protein>
    <recommendedName>
        <fullName evidence="4">Gp5/Type VI secretion system Vgr protein OB-fold domain-containing protein</fullName>
    </recommendedName>
</protein>
<accession>A0ABU9TZW8</accession>
<gene>
    <name evidence="2" type="ORF">WNY63_04960</name>
</gene>
<evidence type="ECO:0008006" key="4">
    <source>
        <dbReference type="Google" id="ProtNLM"/>
    </source>
</evidence>
<evidence type="ECO:0000256" key="1">
    <source>
        <dbReference type="SAM" id="MobiDB-lite"/>
    </source>
</evidence>
<comment type="caution">
    <text evidence="2">The sequence shown here is derived from an EMBL/GenBank/DDBJ whole genome shotgun (WGS) entry which is preliminary data.</text>
</comment>
<keyword evidence="3" id="KW-1185">Reference proteome</keyword>